<evidence type="ECO:0000256" key="5">
    <source>
        <dbReference type="SAM" id="MobiDB-lite"/>
    </source>
</evidence>
<name>A0A934HXQ6_9CORY</name>
<dbReference type="CDD" id="cd16914">
    <property type="entry name" value="EcfT"/>
    <property type="match status" value="1"/>
</dbReference>
<comment type="subcellular location">
    <subcellularLocation>
        <location evidence="1">Membrane</location>
        <topology evidence="1">Multi-pass membrane protein</topology>
    </subcellularLocation>
</comment>
<evidence type="ECO:0000256" key="1">
    <source>
        <dbReference type="ARBA" id="ARBA00004141"/>
    </source>
</evidence>
<dbReference type="RefSeq" id="WP_198737546.1">
    <property type="nucleotide sequence ID" value="NZ_JAEIOS010000009.1"/>
</dbReference>
<dbReference type="Pfam" id="PF02361">
    <property type="entry name" value="CbiQ"/>
    <property type="match status" value="1"/>
</dbReference>
<feature type="region of interest" description="Disordered" evidence="5">
    <location>
        <begin position="1"/>
        <end position="26"/>
    </location>
</feature>
<evidence type="ECO:0000256" key="3">
    <source>
        <dbReference type="ARBA" id="ARBA00022989"/>
    </source>
</evidence>
<dbReference type="Proteomes" id="UP000645966">
    <property type="component" value="Unassembled WGS sequence"/>
</dbReference>
<feature type="transmembrane region" description="Helical" evidence="6">
    <location>
        <begin position="80"/>
        <end position="99"/>
    </location>
</feature>
<proteinExistence type="predicted"/>
<evidence type="ECO:0000256" key="2">
    <source>
        <dbReference type="ARBA" id="ARBA00022692"/>
    </source>
</evidence>
<organism evidence="7 8">
    <name type="scientific">Corynebacterium meridianum</name>
    <dbReference type="NCBI Taxonomy" id="2765363"/>
    <lineage>
        <taxon>Bacteria</taxon>
        <taxon>Bacillati</taxon>
        <taxon>Actinomycetota</taxon>
        <taxon>Actinomycetes</taxon>
        <taxon>Mycobacteriales</taxon>
        <taxon>Corynebacteriaceae</taxon>
        <taxon>Corynebacterium</taxon>
    </lineage>
</organism>
<evidence type="ECO:0000313" key="8">
    <source>
        <dbReference type="Proteomes" id="UP000645966"/>
    </source>
</evidence>
<accession>A0A934HXQ6</accession>
<reference evidence="7" key="1">
    <citation type="submission" date="2020-12" db="EMBL/GenBank/DDBJ databases">
        <title>Genome public.</title>
        <authorList>
            <person name="Sun Q."/>
        </authorList>
    </citation>
    <scope>NUCLEOTIDE SEQUENCE</scope>
    <source>
        <strain evidence="7">CCM 8863</strain>
    </source>
</reference>
<dbReference type="EMBL" id="JAEIOS010000009">
    <property type="protein sequence ID" value="MBI8988512.1"/>
    <property type="molecule type" value="Genomic_DNA"/>
</dbReference>
<dbReference type="GO" id="GO:0005886">
    <property type="term" value="C:plasma membrane"/>
    <property type="evidence" value="ECO:0007669"/>
    <property type="project" value="UniProtKB-ARBA"/>
</dbReference>
<feature type="transmembrane region" description="Helical" evidence="6">
    <location>
        <begin position="248"/>
        <end position="267"/>
    </location>
</feature>
<feature type="transmembrane region" description="Helical" evidence="6">
    <location>
        <begin position="32"/>
        <end position="51"/>
    </location>
</feature>
<gene>
    <name evidence="7" type="ORF">JDV75_01855</name>
</gene>
<sequence length="268" mass="29303">MSSVPEKMRTLTEQERTEAVRAHDRRTPRSRWAHPLLVTVALVVPMVVTLMARGPELPAVVLSVTLVAIWVLNPRWGLAATLSLPVLVVVVGLSFLFWLPDPPVPSPPVNWLPGDPPREKVLQGLTGGLRTTAAGTVGAPLLLMVTWREFTDTVLRYIPVSYRVVDILGLGLRYLRIIGRDLFTVGRMSVLRSRGNRVAQPRVMAAATVPVLAASMRQGEQLSVAVDGRAFGAYRTRTLHHAIELRPVHWVLPAVVVVASVVTLLALG</sequence>
<protein>
    <submittedName>
        <fullName evidence="7">Energy-coupling factor transporter transmembrane protein EcfT</fullName>
    </submittedName>
</protein>
<comment type="caution">
    <text evidence="7">The sequence shown here is derived from an EMBL/GenBank/DDBJ whole genome shotgun (WGS) entry which is preliminary data.</text>
</comment>
<evidence type="ECO:0000256" key="6">
    <source>
        <dbReference type="SAM" id="Phobius"/>
    </source>
</evidence>
<keyword evidence="4 6" id="KW-0472">Membrane</keyword>
<keyword evidence="3 6" id="KW-1133">Transmembrane helix</keyword>
<dbReference type="AlphaFoldDB" id="A0A934HXQ6"/>
<dbReference type="InterPro" id="IPR003339">
    <property type="entry name" value="ABC/ECF_trnsptr_transmembrane"/>
</dbReference>
<feature type="transmembrane region" description="Helical" evidence="6">
    <location>
        <begin position="57"/>
        <end position="73"/>
    </location>
</feature>
<evidence type="ECO:0000256" key="4">
    <source>
        <dbReference type="ARBA" id="ARBA00023136"/>
    </source>
</evidence>
<keyword evidence="2 6" id="KW-0812">Transmembrane</keyword>
<keyword evidence="8" id="KW-1185">Reference proteome</keyword>
<evidence type="ECO:0000313" key="7">
    <source>
        <dbReference type="EMBL" id="MBI8988512.1"/>
    </source>
</evidence>